<evidence type="ECO:0000256" key="1">
    <source>
        <dbReference type="ARBA" id="ARBA00001709"/>
    </source>
</evidence>
<dbReference type="SUPFAM" id="SSF52096">
    <property type="entry name" value="ClpP/crotonase"/>
    <property type="match status" value="1"/>
</dbReference>
<dbReference type="GO" id="GO:0005739">
    <property type="term" value="C:mitochondrion"/>
    <property type="evidence" value="ECO:0007669"/>
    <property type="project" value="TreeGrafter"/>
</dbReference>
<dbReference type="InterPro" id="IPR029045">
    <property type="entry name" value="ClpP/crotonase-like_dom_sf"/>
</dbReference>
<accession>A0A376B563</accession>
<dbReference type="Gene3D" id="3.90.226.10">
    <property type="entry name" value="2-enoyl-CoA Hydratase, Chain A, domain 1"/>
    <property type="match status" value="1"/>
</dbReference>
<proteinExistence type="predicted"/>
<keyword evidence="6" id="KW-1185">Reference proteome</keyword>
<feature type="domain" description="Enoyl-CoA hydratase/isomerase" evidence="4">
    <location>
        <begin position="25"/>
        <end position="371"/>
    </location>
</feature>
<evidence type="ECO:0000256" key="2">
    <source>
        <dbReference type="ARBA" id="ARBA00011915"/>
    </source>
</evidence>
<keyword evidence="3 5" id="KW-0378">Hydrolase</keyword>
<dbReference type="PANTHER" id="PTHR43176:SF3">
    <property type="entry name" value="3-HYDROXYISOBUTYRYL-COA HYDROLASE, MITOCHONDRIAL"/>
    <property type="match status" value="1"/>
</dbReference>
<dbReference type="InterPro" id="IPR018376">
    <property type="entry name" value="Enoyl-CoA_hyd/isom_CS"/>
</dbReference>
<evidence type="ECO:0000313" key="5">
    <source>
        <dbReference type="EMBL" id="SSD59762.1"/>
    </source>
</evidence>
<dbReference type="EC" id="3.1.2.4" evidence="2"/>
<name>A0A376B563_9ASCO</name>
<evidence type="ECO:0000259" key="4">
    <source>
        <dbReference type="Pfam" id="PF16113"/>
    </source>
</evidence>
<dbReference type="VEuPathDB" id="FungiDB:SCODWIG_01523"/>
<dbReference type="AlphaFoldDB" id="A0A376B563"/>
<dbReference type="PANTHER" id="PTHR43176">
    <property type="entry name" value="3-HYDROXYISOBUTYRYL-COA HYDROLASE-RELATED"/>
    <property type="match status" value="1"/>
</dbReference>
<protein>
    <recommendedName>
        <fullName evidence="2">3-hydroxyisobutyryl-CoA hydrolase</fullName>
        <ecNumber evidence="2">3.1.2.4</ecNumber>
    </recommendedName>
</protein>
<dbReference type="EMBL" id="UFAJ01000199">
    <property type="protein sequence ID" value="SSD59762.1"/>
    <property type="molecule type" value="Genomic_DNA"/>
</dbReference>
<reference evidence="6" key="1">
    <citation type="submission" date="2018-06" db="EMBL/GenBank/DDBJ databases">
        <authorList>
            <person name="Guldener U."/>
        </authorList>
    </citation>
    <scope>NUCLEOTIDE SEQUENCE [LARGE SCALE GENOMIC DNA]</scope>
    <source>
        <strain evidence="6">UTAD17</strain>
    </source>
</reference>
<dbReference type="CDD" id="cd06558">
    <property type="entry name" value="crotonase-like"/>
    <property type="match status" value="1"/>
</dbReference>
<dbReference type="InterPro" id="IPR032259">
    <property type="entry name" value="HIBYL-CoA-H"/>
</dbReference>
<dbReference type="InterPro" id="IPR045004">
    <property type="entry name" value="ECH_dom"/>
</dbReference>
<evidence type="ECO:0000256" key="3">
    <source>
        <dbReference type="ARBA" id="ARBA00022801"/>
    </source>
</evidence>
<gene>
    <name evidence="5" type="ORF">SCODWIG_01523</name>
</gene>
<dbReference type="GO" id="GO:0006574">
    <property type="term" value="P:L-valine catabolic process"/>
    <property type="evidence" value="ECO:0007669"/>
    <property type="project" value="TreeGrafter"/>
</dbReference>
<dbReference type="Pfam" id="PF16113">
    <property type="entry name" value="ECH_2"/>
    <property type="match status" value="1"/>
</dbReference>
<organism evidence="5 6">
    <name type="scientific">Saccharomycodes ludwigii</name>
    <dbReference type="NCBI Taxonomy" id="36035"/>
    <lineage>
        <taxon>Eukaryota</taxon>
        <taxon>Fungi</taxon>
        <taxon>Dikarya</taxon>
        <taxon>Ascomycota</taxon>
        <taxon>Saccharomycotina</taxon>
        <taxon>Saccharomycetes</taxon>
        <taxon>Saccharomycodales</taxon>
        <taxon>Saccharomycodaceae</taxon>
        <taxon>Saccharomycodes</taxon>
    </lineage>
</organism>
<dbReference type="Proteomes" id="UP000262825">
    <property type="component" value="Unassembled WGS sequence"/>
</dbReference>
<sequence length="486" mass="54202">MNSTISNNKNNLPDVTFKVAGNTTRVITLNRPKKLNALSTSMCSSIAQHILEYNKSQVNSSIIINSSNSPRSFCSGGDVAQVALDNLQSKKDKSVEFFQQEYSLNNLIATSNRPIITIMDGIVMGGGVGLTTHAPIRIATENTKWCMPEMDIGFFPDVGVTFSLPKQATVGGSRGQLPLYLCLTGDVLNGIDTYLSGFATHYINSHNLPDLQARLGELSPPNNSDKRSELMGFSKTVEEFTSSLPHDYKFKYTIEQLDVIEEVFSIDSDLTLITLYDRLKKVIKEQHNTAGATFASSILQKLTLEKSQISIQVAIEQFKRNMFAPRASAALKQDLITASNFCYQSSLNEFTPAVKHKLIDKIRDKPYEWKLREPLSNDKLAKLLSQTPSSNTELLEYNSLENSSSPRYINLGLPTEADVAKYIKGEDNSNRTVVPTNENIISYFTKYGQGSSKIGCKYLLQHLILPRKCNTDKYTRTVQWKEASKL</sequence>
<dbReference type="GO" id="GO:0003860">
    <property type="term" value="F:3-hydroxyisobutyryl-CoA hydrolase activity"/>
    <property type="evidence" value="ECO:0007669"/>
    <property type="project" value="UniProtKB-EC"/>
</dbReference>
<evidence type="ECO:0000313" key="6">
    <source>
        <dbReference type="Proteomes" id="UP000262825"/>
    </source>
</evidence>
<comment type="catalytic activity">
    <reaction evidence="1">
        <text>3-hydroxy-2-methylpropanoyl-CoA + H2O = 3-hydroxy-2-methylpropanoate + CoA + H(+)</text>
        <dbReference type="Rhea" id="RHEA:20888"/>
        <dbReference type="ChEBI" id="CHEBI:11805"/>
        <dbReference type="ChEBI" id="CHEBI:15377"/>
        <dbReference type="ChEBI" id="CHEBI:15378"/>
        <dbReference type="ChEBI" id="CHEBI:57287"/>
        <dbReference type="ChEBI" id="CHEBI:57340"/>
        <dbReference type="EC" id="3.1.2.4"/>
    </reaction>
</comment>
<dbReference type="PROSITE" id="PS00166">
    <property type="entry name" value="ENOYL_COA_HYDRATASE"/>
    <property type="match status" value="1"/>
</dbReference>